<evidence type="ECO:0000256" key="1">
    <source>
        <dbReference type="ARBA" id="ARBA00004651"/>
    </source>
</evidence>
<keyword evidence="12" id="KW-1185">Reference proteome</keyword>
<keyword evidence="3" id="KW-1003">Cell membrane</keyword>
<keyword evidence="6 11" id="KW-0067">ATP-binding</keyword>
<dbReference type="PROSITE" id="PS00211">
    <property type="entry name" value="ABC_TRANSPORTER_1"/>
    <property type="match status" value="1"/>
</dbReference>
<comment type="subcellular location">
    <subcellularLocation>
        <location evidence="1">Cell membrane</location>
        <topology evidence="1">Multi-pass membrane protein</topology>
    </subcellularLocation>
</comment>
<evidence type="ECO:0000256" key="8">
    <source>
        <dbReference type="ARBA" id="ARBA00023136"/>
    </source>
</evidence>
<evidence type="ECO:0000256" key="2">
    <source>
        <dbReference type="ARBA" id="ARBA00022448"/>
    </source>
</evidence>
<proteinExistence type="predicted"/>
<dbReference type="PANTHER" id="PTHR24221">
    <property type="entry name" value="ATP-BINDING CASSETTE SUB-FAMILY B"/>
    <property type="match status" value="1"/>
</dbReference>
<feature type="domain" description="ABC transporter" evidence="10">
    <location>
        <begin position="183"/>
        <end position="410"/>
    </location>
</feature>
<evidence type="ECO:0000313" key="12">
    <source>
        <dbReference type="Proteomes" id="UP000472676"/>
    </source>
</evidence>
<gene>
    <name evidence="11" type="ORF">G7Y85_01070</name>
</gene>
<dbReference type="PROSITE" id="PS50893">
    <property type="entry name" value="ABC_TRANSPORTER_2"/>
    <property type="match status" value="1"/>
</dbReference>
<keyword evidence="8" id="KW-0472">Membrane</keyword>
<dbReference type="GO" id="GO:0005886">
    <property type="term" value="C:plasma membrane"/>
    <property type="evidence" value="ECO:0007669"/>
    <property type="project" value="UniProtKB-SubCell"/>
</dbReference>
<sequence length="411" mass="45733">MAGNALSDISVEPPDVRVRPVSRGPARWPERRPFRLRGRRLYDRNEPVGQDWPVHEPGIQRRLRLGEHVGQASGRWSGGGSAAAVRRGGPLLPQARRDWPRLDVQLHLLVRIKPEHRRHDTPARPSGRVGRLSPRIDLGVPGSARRRRRRSERSLVSSPERIGGAQRHYALTPSRLRQAKGLIEVRDLSFRYADNLPYLYQGFDLRVEPGRIVAVMGPSGSGKSTLAKLLLGFYLPTGGLIHLDGTDIRHFSANELRNAFGVVPQETILFSGTLYDNLMMANPHATFEKIVHACKVAEIHDVIEQLPRGYQTEIGERGAGLSGGQKQRIAIARAILKQPKILIFDEATSSLDPATAEHFCATINQLKGKVTMLFIAHGLPKSLQVDEIVRIGAQQQEKQSPEIRIAIKETS</sequence>
<protein>
    <submittedName>
        <fullName evidence="11">ATP-binding cassette domain-containing protein</fullName>
    </submittedName>
</protein>
<evidence type="ECO:0000256" key="7">
    <source>
        <dbReference type="ARBA" id="ARBA00022989"/>
    </source>
</evidence>
<organism evidence="11 12">
    <name type="scientific">Solimonas terrae</name>
    <dbReference type="NCBI Taxonomy" id="1396819"/>
    <lineage>
        <taxon>Bacteria</taxon>
        <taxon>Pseudomonadati</taxon>
        <taxon>Pseudomonadota</taxon>
        <taxon>Gammaproteobacteria</taxon>
        <taxon>Nevskiales</taxon>
        <taxon>Nevskiaceae</taxon>
        <taxon>Solimonas</taxon>
    </lineage>
</organism>
<dbReference type="InterPro" id="IPR027417">
    <property type="entry name" value="P-loop_NTPase"/>
</dbReference>
<comment type="caution">
    <text evidence="11">The sequence shown here is derived from an EMBL/GenBank/DDBJ whole genome shotgun (WGS) entry which is preliminary data.</text>
</comment>
<accession>A0A6M2BMM4</accession>
<evidence type="ECO:0000256" key="3">
    <source>
        <dbReference type="ARBA" id="ARBA00022475"/>
    </source>
</evidence>
<dbReference type="SUPFAM" id="SSF52540">
    <property type="entry name" value="P-loop containing nucleoside triphosphate hydrolases"/>
    <property type="match status" value="1"/>
</dbReference>
<keyword evidence="5" id="KW-0547">Nucleotide-binding</keyword>
<evidence type="ECO:0000256" key="4">
    <source>
        <dbReference type="ARBA" id="ARBA00022692"/>
    </source>
</evidence>
<reference evidence="11 12" key="1">
    <citation type="journal article" date="2014" name="Int. J. Syst. Evol. Microbiol.">
        <title>Solimonas terrae sp. nov., isolated from soil.</title>
        <authorList>
            <person name="Kim S.J."/>
            <person name="Moon J.Y."/>
            <person name="Weon H.Y."/>
            <person name="Ahn J.H."/>
            <person name="Chen W.M."/>
            <person name="Kwon S.W."/>
        </authorList>
    </citation>
    <scope>NUCLEOTIDE SEQUENCE [LARGE SCALE GENOMIC DNA]</scope>
    <source>
        <strain evidence="11 12">KIS83-12</strain>
    </source>
</reference>
<dbReference type="InterPro" id="IPR017871">
    <property type="entry name" value="ABC_transporter-like_CS"/>
</dbReference>
<dbReference type="PANTHER" id="PTHR24221:SF654">
    <property type="entry name" value="ATP-BINDING CASSETTE SUB-FAMILY B MEMBER 6"/>
    <property type="match status" value="1"/>
</dbReference>
<dbReference type="GO" id="GO:0005524">
    <property type="term" value="F:ATP binding"/>
    <property type="evidence" value="ECO:0007669"/>
    <property type="project" value="UniProtKB-KW"/>
</dbReference>
<dbReference type="InterPro" id="IPR003593">
    <property type="entry name" value="AAA+_ATPase"/>
</dbReference>
<evidence type="ECO:0000256" key="9">
    <source>
        <dbReference type="SAM" id="MobiDB-lite"/>
    </source>
</evidence>
<evidence type="ECO:0000256" key="6">
    <source>
        <dbReference type="ARBA" id="ARBA00022840"/>
    </source>
</evidence>
<keyword evidence="7" id="KW-1133">Transmembrane helix</keyword>
<evidence type="ECO:0000256" key="5">
    <source>
        <dbReference type="ARBA" id="ARBA00022741"/>
    </source>
</evidence>
<dbReference type="InterPro" id="IPR003439">
    <property type="entry name" value="ABC_transporter-like_ATP-bd"/>
</dbReference>
<dbReference type="GO" id="GO:0042626">
    <property type="term" value="F:ATPase-coupled transmembrane transporter activity"/>
    <property type="evidence" value="ECO:0007669"/>
    <property type="project" value="TreeGrafter"/>
</dbReference>
<dbReference type="FunFam" id="3.40.50.300:FF:000299">
    <property type="entry name" value="ABC transporter ATP-binding protein/permease"/>
    <property type="match status" value="1"/>
</dbReference>
<dbReference type="AlphaFoldDB" id="A0A6M2BMM4"/>
<name>A0A6M2BMM4_9GAMM</name>
<evidence type="ECO:0000313" key="11">
    <source>
        <dbReference type="EMBL" id="NGY03347.1"/>
    </source>
</evidence>
<dbReference type="Gene3D" id="3.40.50.300">
    <property type="entry name" value="P-loop containing nucleotide triphosphate hydrolases"/>
    <property type="match status" value="1"/>
</dbReference>
<keyword evidence="4" id="KW-0812">Transmembrane</keyword>
<dbReference type="EMBL" id="JAAMOW010000001">
    <property type="protein sequence ID" value="NGY03347.1"/>
    <property type="molecule type" value="Genomic_DNA"/>
</dbReference>
<evidence type="ECO:0000259" key="10">
    <source>
        <dbReference type="PROSITE" id="PS50893"/>
    </source>
</evidence>
<dbReference type="GO" id="GO:0016887">
    <property type="term" value="F:ATP hydrolysis activity"/>
    <property type="evidence" value="ECO:0007669"/>
    <property type="project" value="InterPro"/>
</dbReference>
<dbReference type="SMART" id="SM00382">
    <property type="entry name" value="AAA"/>
    <property type="match status" value="1"/>
</dbReference>
<feature type="region of interest" description="Disordered" evidence="9">
    <location>
        <begin position="115"/>
        <end position="161"/>
    </location>
</feature>
<dbReference type="InterPro" id="IPR039421">
    <property type="entry name" value="Type_1_exporter"/>
</dbReference>
<keyword evidence="2" id="KW-0813">Transport</keyword>
<dbReference type="Pfam" id="PF00005">
    <property type="entry name" value="ABC_tran"/>
    <property type="match status" value="1"/>
</dbReference>
<dbReference type="Proteomes" id="UP000472676">
    <property type="component" value="Unassembled WGS sequence"/>
</dbReference>